<sequence length="37" mass="4754">MRFYKLVQCKNYLQKYNLFQSKLVKKYDTWRNEILYS</sequence>
<reference evidence="1 2" key="1">
    <citation type="journal article" date="2012" name="Proc. Natl. Acad. Sci. U.S.A.">
        <title>Genome streamlining and chemical defense in a coral reef symbiosis.</title>
        <authorList>
            <person name="Kwan J.C."/>
            <person name="Donia M.S."/>
            <person name="Han A.W."/>
            <person name="Hirose E."/>
            <person name="Haygood M.G."/>
            <person name="Schmidt E.W."/>
        </authorList>
    </citation>
    <scope>NUCLEOTIDE SEQUENCE [LARGE SCALE GENOMIC DNA]</scope>
    <source>
        <strain evidence="1 2">L2</strain>
    </source>
</reference>
<evidence type="ECO:0000313" key="1">
    <source>
        <dbReference type="EMBL" id="AFX98386.1"/>
    </source>
</evidence>
<gene>
    <name evidence="1" type="ORF">A1OE_184</name>
</gene>
<dbReference type="KEGG" id="thal:A1OE_184"/>
<protein>
    <submittedName>
        <fullName evidence="1">Uncharacterized protein</fullName>
    </submittedName>
</protein>
<keyword evidence="2" id="KW-1185">Reference proteome</keyword>
<evidence type="ECO:0000313" key="2">
    <source>
        <dbReference type="Proteomes" id="UP000010077"/>
    </source>
</evidence>
<name>K7ZC89_9PROT</name>
<accession>K7ZC89</accession>
<dbReference type="AlphaFoldDB" id="K7ZC89"/>
<dbReference type="Proteomes" id="UP000010077">
    <property type="component" value="Chromosome"/>
</dbReference>
<organism evidence="1 2">
    <name type="scientific">Candidatus Endolissoclinum faulkneri L2</name>
    <dbReference type="NCBI Taxonomy" id="1193729"/>
    <lineage>
        <taxon>Bacteria</taxon>
        <taxon>Pseudomonadati</taxon>
        <taxon>Pseudomonadota</taxon>
        <taxon>Alphaproteobacteria</taxon>
        <taxon>Rhodospirillales</taxon>
        <taxon>Rhodospirillaceae</taxon>
        <taxon>Candidatus Endolissoclinum</taxon>
    </lineage>
</organism>
<proteinExistence type="predicted"/>
<dbReference type="HOGENOM" id="CLU_3341651_0_0_5"/>
<dbReference type="EMBL" id="CP003539">
    <property type="protein sequence ID" value="AFX98386.1"/>
    <property type="molecule type" value="Genomic_DNA"/>
</dbReference>